<dbReference type="EMBL" id="CAJOBR010000560">
    <property type="protein sequence ID" value="CAF4523373.1"/>
    <property type="molecule type" value="Genomic_DNA"/>
</dbReference>
<evidence type="ECO:0000313" key="4">
    <source>
        <dbReference type="Proteomes" id="UP000663848"/>
    </source>
</evidence>
<dbReference type="InterPro" id="IPR028045">
    <property type="entry name" value="HROB"/>
</dbReference>
<evidence type="ECO:0000256" key="1">
    <source>
        <dbReference type="SAM" id="Phobius"/>
    </source>
</evidence>
<dbReference type="PANTHER" id="PTHR14523">
    <property type="entry name" value="UNCHARACTERIZED PROTEIN C17ORF53 HOMOLOG"/>
    <property type="match status" value="1"/>
</dbReference>
<proteinExistence type="predicted"/>
<feature type="transmembrane region" description="Helical" evidence="1">
    <location>
        <begin position="475"/>
        <end position="494"/>
    </location>
</feature>
<gene>
    <name evidence="3" type="ORF">QYT958_LOCUS6352</name>
</gene>
<accession>A0A820WYY5</accession>
<evidence type="ECO:0000259" key="2">
    <source>
        <dbReference type="Pfam" id="PF15072"/>
    </source>
</evidence>
<dbReference type="InterPro" id="IPR058570">
    <property type="entry name" value="HROB_OB"/>
</dbReference>
<feature type="domain" description="Homologous recombination OB-fold protein OB-fold" evidence="2">
    <location>
        <begin position="197"/>
        <end position="274"/>
    </location>
</feature>
<protein>
    <recommendedName>
        <fullName evidence="2">Homologous recombination OB-fold protein OB-fold domain-containing protein</fullName>
    </recommendedName>
</protein>
<dbReference type="GO" id="GO:0000725">
    <property type="term" value="P:recombinational repair"/>
    <property type="evidence" value="ECO:0007669"/>
    <property type="project" value="InterPro"/>
</dbReference>
<evidence type="ECO:0000313" key="3">
    <source>
        <dbReference type="EMBL" id="CAF4523373.1"/>
    </source>
</evidence>
<feature type="transmembrane region" description="Helical" evidence="1">
    <location>
        <begin position="506"/>
        <end position="528"/>
    </location>
</feature>
<keyword evidence="1" id="KW-0472">Membrane</keyword>
<dbReference type="PANTHER" id="PTHR14523:SF1">
    <property type="entry name" value="HOMOLOGOUS RECOMBINATION OB-FOLD PROTEIN"/>
    <property type="match status" value="1"/>
</dbReference>
<name>A0A820WYY5_9BILA</name>
<organism evidence="3 4">
    <name type="scientific">Rotaria socialis</name>
    <dbReference type="NCBI Taxonomy" id="392032"/>
    <lineage>
        <taxon>Eukaryota</taxon>
        <taxon>Metazoa</taxon>
        <taxon>Spiralia</taxon>
        <taxon>Gnathifera</taxon>
        <taxon>Rotifera</taxon>
        <taxon>Eurotatoria</taxon>
        <taxon>Bdelloidea</taxon>
        <taxon>Philodinida</taxon>
        <taxon>Philodinidae</taxon>
        <taxon>Rotaria</taxon>
    </lineage>
</organism>
<keyword evidence="1" id="KW-0812">Transmembrane</keyword>
<dbReference type="Proteomes" id="UP000663848">
    <property type="component" value="Unassembled WGS sequence"/>
</dbReference>
<comment type="caution">
    <text evidence="3">The sequence shown here is derived from an EMBL/GenBank/DDBJ whole genome shotgun (WGS) entry which is preliminary data.</text>
</comment>
<dbReference type="Pfam" id="PF15072">
    <property type="entry name" value="HROB"/>
    <property type="match status" value="1"/>
</dbReference>
<keyword evidence="1" id="KW-1133">Transmembrane helix</keyword>
<reference evidence="3" key="1">
    <citation type="submission" date="2021-02" db="EMBL/GenBank/DDBJ databases">
        <authorList>
            <person name="Nowell W R."/>
        </authorList>
    </citation>
    <scope>NUCLEOTIDE SEQUENCE</scope>
</reference>
<dbReference type="AlphaFoldDB" id="A0A820WYY5"/>
<sequence length="676" mass="74347">MSASINNEERENNLDGSINYDEIEELISNQDENSDEINTESKITINSIRTSNERPVSQHHRSSACITQVQNISLSLEKSLVNVEENSGNETISNKSNISLSNVKTSNIPGPVGLLPILKTNEDLRRLKEDKTARDTLLTNEENINVKRPKTSSDLFSLNIHNYPSYGIALRQLKESFSCEPINIHTALVKARLGIKKKIPLMCAAVTHYDRQENTILLDKSAHIRATFIGDDEVLDNFNIRVGHTLVLRNVAVFTSTRHRHHYVNIHLQNIIAIQDPLNDSFSMPLVSEQSQQQNMAKSILHAIENEISAYGDSSKTNNETFHIFSQFDNDDDDNEQPPVKKMVTNSKSSNNAAFNRIKTSVATSSGNKFKETIVEKPQPTFKPSIQVQKPSTSTLNKHVPTVVTITPPSSMAEADLIQMIEKPIDIDINSEAECIFKVNYHQTALCCINEMIYITDTTKTIQADIQDIVEVPSIAGWSSLVIEICTYISFIAFSRNTSFWSSTAFKIIVTVAVVWVVATVVSISAALTPITQKGLSLTLFHSSGTASLETISSTTVTTTTTTTISASTTTTTSTTSLTAYGPQVNFDPTALSSAWSLCYSAAHATPIYVNISAILTICNKNKLLLDCRPIGNVILTLAVMGDRTDVLYDCCASASLSRVANGVGWYYSTTLSSAS</sequence>